<dbReference type="PANTHER" id="PTHR48430">
    <property type="entry name" value="PARTNER OF XRN-2 PROTEIN 1"/>
    <property type="match status" value="1"/>
</dbReference>
<evidence type="ECO:0000313" key="3">
    <source>
        <dbReference type="EMBL" id="CAG5871322.1"/>
    </source>
</evidence>
<evidence type="ECO:0000256" key="1">
    <source>
        <dbReference type="ARBA" id="ARBA00010053"/>
    </source>
</evidence>
<comment type="caution">
    <text evidence="3">The sequence shown here is derived from an EMBL/GenBank/DDBJ whole genome shotgun (WGS) entry which is preliminary data.</text>
</comment>
<organism evidence="3 4">
    <name type="scientific">Menidia menidia</name>
    <name type="common">Atlantic silverside</name>
    <dbReference type="NCBI Taxonomy" id="238744"/>
    <lineage>
        <taxon>Eukaryota</taxon>
        <taxon>Metazoa</taxon>
        <taxon>Chordata</taxon>
        <taxon>Craniata</taxon>
        <taxon>Vertebrata</taxon>
        <taxon>Euteleostomi</taxon>
        <taxon>Actinopterygii</taxon>
        <taxon>Neopterygii</taxon>
        <taxon>Teleostei</taxon>
        <taxon>Neoteleostei</taxon>
        <taxon>Acanthomorphata</taxon>
        <taxon>Ovalentaria</taxon>
        <taxon>Atherinomorphae</taxon>
        <taxon>Atheriniformes</taxon>
        <taxon>Atherinopsidae</taxon>
        <taxon>Menidiinae</taxon>
        <taxon>Menidia</taxon>
    </lineage>
</organism>
<protein>
    <submittedName>
        <fullName evidence="3">(Atlantic silverside) hypothetical protein</fullName>
    </submittedName>
</protein>
<dbReference type="InterPro" id="IPR021859">
    <property type="entry name" value="XTBD"/>
</dbReference>
<reference evidence="3" key="1">
    <citation type="submission" date="2021-05" db="EMBL/GenBank/DDBJ databases">
        <authorList>
            <person name="Tigano A."/>
        </authorList>
    </citation>
    <scope>NUCLEOTIDE SEQUENCE</scope>
</reference>
<gene>
    <name evidence="3" type="ORF">MMEN_LOCUS4886</name>
</gene>
<feature type="domain" description="XRN2-binding (XTBD)" evidence="2">
    <location>
        <begin position="65"/>
        <end position="160"/>
    </location>
</feature>
<dbReference type="Pfam" id="PF11952">
    <property type="entry name" value="XTBD"/>
    <property type="match status" value="1"/>
</dbReference>
<sequence length="160" mass="18560">MSILRVSYCHRRVALFGIDDAAPTRTLPLGTDRKLALSTRSSNSKMSGADVEEFLQQNRDTATQVETFRGYWESNKQWEARREFILRNLSDYEDVQMDNLLSLSMVWANNVFLGCRIRLFNGRYNTELLEKVKEMADGIIVDDAPIFKTRDEIMKNQKGR</sequence>
<dbReference type="EMBL" id="CAJRST010004446">
    <property type="protein sequence ID" value="CAG5871322.1"/>
    <property type="molecule type" value="Genomic_DNA"/>
</dbReference>
<evidence type="ECO:0000259" key="2">
    <source>
        <dbReference type="PROSITE" id="PS51827"/>
    </source>
</evidence>
<dbReference type="AlphaFoldDB" id="A0A8S4AMI1"/>
<dbReference type="PANTHER" id="PTHR48430:SF1">
    <property type="entry name" value="PARTNER OF XRN-2 PROTEIN 1"/>
    <property type="match status" value="1"/>
</dbReference>
<dbReference type="Proteomes" id="UP000677803">
    <property type="component" value="Unassembled WGS sequence"/>
</dbReference>
<comment type="similarity">
    <text evidence="1">Belongs to the CARF family.</text>
</comment>
<accession>A0A8S4AMI1</accession>
<evidence type="ECO:0000313" key="4">
    <source>
        <dbReference type="Proteomes" id="UP000677803"/>
    </source>
</evidence>
<name>A0A8S4AMI1_9TELE</name>
<dbReference type="PROSITE" id="PS51827">
    <property type="entry name" value="XTBD"/>
    <property type="match status" value="1"/>
</dbReference>
<proteinExistence type="inferred from homology"/>
<keyword evidence="4" id="KW-1185">Reference proteome</keyword>
<dbReference type="OrthoDB" id="2359216at2759"/>